<dbReference type="EMBL" id="CAAALY010271905">
    <property type="protein sequence ID" value="VEL41979.1"/>
    <property type="molecule type" value="Genomic_DNA"/>
</dbReference>
<sequence>MASSTTSSSQQSSHQERVRQAFLAPTGCSVISGPHKPADIIPIAPTLPFSPSNDTHLENEPLPSAPLDSPQIGVQRMSPKILSDWSDRAIRPASESDLLVSGLNDLPSHLVVFSSYLFNLGLLATTSYSSMVS</sequence>
<organism evidence="2 3">
    <name type="scientific">Protopolystoma xenopodis</name>
    <dbReference type="NCBI Taxonomy" id="117903"/>
    <lineage>
        <taxon>Eukaryota</taxon>
        <taxon>Metazoa</taxon>
        <taxon>Spiralia</taxon>
        <taxon>Lophotrochozoa</taxon>
        <taxon>Platyhelminthes</taxon>
        <taxon>Monogenea</taxon>
        <taxon>Polyopisthocotylea</taxon>
        <taxon>Polystomatidea</taxon>
        <taxon>Polystomatidae</taxon>
        <taxon>Protopolystoma</taxon>
    </lineage>
</organism>
<evidence type="ECO:0000313" key="3">
    <source>
        <dbReference type="Proteomes" id="UP000784294"/>
    </source>
</evidence>
<proteinExistence type="predicted"/>
<comment type="caution">
    <text evidence="2">The sequence shown here is derived from an EMBL/GenBank/DDBJ whole genome shotgun (WGS) entry which is preliminary data.</text>
</comment>
<gene>
    <name evidence="2" type="ORF">PXEA_LOCUS35419</name>
</gene>
<name>A0A3S5BE34_9PLAT</name>
<feature type="region of interest" description="Disordered" evidence="1">
    <location>
        <begin position="42"/>
        <end position="71"/>
    </location>
</feature>
<dbReference type="AlphaFoldDB" id="A0A3S5BE34"/>
<dbReference type="Proteomes" id="UP000784294">
    <property type="component" value="Unassembled WGS sequence"/>
</dbReference>
<evidence type="ECO:0000256" key="1">
    <source>
        <dbReference type="SAM" id="MobiDB-lite"/>
    </source>
</evidence>
<accession>A0A3S5BE34</accession>
<reference evidence="2" key="1">
    <citation type="submission" date="2018-11" db="EMBL/GenBank/DDBJ databases">
        <authorList>
            <consortium name="Pathogen Informatics"/>
        </authorList>
    </citation>
    <scope>NUCLEOTIDE SEQUENCE</scope>
</reference>
<evidence type="ECO:0000313" key="2">
    <source>
        <dbReference type="EMBL" id="VEL41979.1"/>
    </source>
</evidence>
<keyword evidence="3" id="KW-1185">Reference proteome</keyword>
<protein>
    <submittedName>
        <fullName evidence="2">Uncharacterized protein</fullName>
    </submittedName>
</protein>